<evidence type="ECO:0000256" key="8">
    <source>
        <dbReference type="ARBA" id="ARBA00049417"/>
    </source>
</evidence>
<organism evidence="10 11">
    <name type="scientific">Idiomarina piscisalsi</name>
    <dbReference type="NCBI Taxonomy" id="1096243"/>
    <lineage>
        <taxon>Bacteria</taxon>
        <taxon>Pseudomonadati</taxon>
        <taxon>Pseudomonadota</taxon>
        <taxon>Gammaproteobacteria</taxon>
        <taxon>Alteromonadales</taxon>
        <taxon>Idiomarinaceae</taxon>
        <taxon>Idiomarina</taxon>
    </lineage>
</organism>
<dbReference type="PANTHER" id="PTHR40942">
    <property type="match status" value="1"/>
</dbReference>
<evidence type="ECO:0000256" key="7">
    <source>
        <dbReference type="ARBA" id="ARBA00033210"/>
    </source>
</evidence>
<dbReference type="Gene3D" id="3.60.21.10">
    <property type="match status" value="1"/>
</dbReference>
<dbReference type="EC" id="3.6.1.41" evidence="3"/>
<evidence type="ECO:0000256" key="2">
    <source>
        <dbReference type="ARBA" id="ARBA00005419"/>
    </source>
</evidence>
<accession>A0A432YRF9</accession>
<gene>
    <name evidence="10" type="ORF">CWI73_08280</name>
</gene>
<comment type="catalytic activity">
    <reaction evidence="8">
        <text>P(1),P(4)-bis(5'-adenosyl) tetraphosphate + H2O = 2 ADP + 2 H(+)</text>
        <dbReference type="Rhea" id="RHEA:24252"/>
        <dbReference type="ChEBI" id="CHEBI:15377"/>
        <dbReference type="ChEBI" id="CHEBI:15378"/>
        <dbReference type="ChEBI" id="CHEBI:58141"/>
        <dbReference type="ChEBI" id="CHEBI:456216"/>
        <dbReference type="EC" id="3.6.1.41"/>
    </reaction>
</comment>
<dbReference type="PIRSF" id="PIRSF000903">
    <property type="entry name" value="B5n-ttraPtase_sm"/>
    <property type="match status" value="1"/>
</dbReference>
<dbReference type="GO" id="GO:0008803">
    <property type="term" value="F:bis(5'-nucleosyl)-tetraphosphatase (symmetrical) activity"/>
    <property type="evidence" value="ECO:0007669"/>
    <property type="project" value="UniProtKB-EC"/>
</dbReference>
<feature type="domain" description="Calcineurin-like phosphoesterase" evidence="9">
    <location>
        <begin position="4"/>
        <end position="128"/>
    </location>
</feature>
<dbReference type="AlphaFoldDB" id="A0A432YRF9"/>
<dbReference type="NCBIfam" id="TIGR00668">
    <property type="entry name" value="apaH"/>
    <property type="match status" value="1"/>
</dbReference>
<evidence type="ECO:0000256" key="4">
    <source>
        <dbReference type="ARBA" id="ARBA00022801"/>
    </source>
</evidence>
<dbReference type="InterPro" id="IPR029052">
    <property type="entry name" value="Metallo-depent_PP-like"/>
</dbReference>
<keyword evidence="4" id="KW-0378">Hydrolase</keyword>
<dbReference type="EMBL" id="PIQA01000006">
    <property type="protein sequence ID" value="RUO64152.1"/>
    <property type="molecule type" value="Genomic_DNA"/>
</dbReference>
<evidence type="ECO:0000256" key="3">
    <source>
        <dbReference type="ARBA" id="ARBA00012506"/>
    </source>
</evidence>
<evidence type="ECO:0000256" key="5">
    <source>
        <dbReference type="ARBA" id="ARBA00031248"/>
    </source>
</evidence>
<evidence type="ECO:0000313" key="11">
    <source>
        <dbReference type="Proteomes" id="UP000288361"/>
    </source>
</evidence>
<evidence type="ECO:0000313" key="10">
    <source>
        <dbReference type="EMBL" id="RUO64152.1"/>
    </source>
</evidence>
<comment type="function">
    <text evidence="1">Hydrolyzes diadenosine 5',5'''-P1,P4-tetraphosphate to yield ADP.</text>
</comment>
<dbReference type="InterPro" id="IPR004617">
    <property type="entry name" value="ApaH"/>
</dbReference>
<sequence>MATYAVGDIQGCYRELMALLETVGFSHKTDQLWCVGDIVARGPDSADAIRFFYENEHSVHTVLGNHDLNLVAVLLGHREAKRNDKLSGILTASEKLDWVDWLRSQPLMQQLNPSTVISHAGIYPWWSVEEAQTYADEVSAVLNSSDFEDFIKSMFSNKPSKWDSSLSGFDRYRFIVNVFTRMRYCHRNGELDLTRKDDPNQHSSHDDLQPWFNFWSGNDYRLLFGHWAALMGNTHRQDILALDTGCVWGQYMTLYDLSNDKFYYQNAFSA</sequence>
<dbReference type="SUPFAM" id="SSF56300">
    <property type="entry name" value="Metallo-dependent phosphatases"/>
    <property type="match status" value="1"/>
</dbReference>
<dbReference type="Pfam" id="PF00149">
    <property type="entry name" value="Metallophos"/>
    <property type="match status" value="1"/>
</dbReference>
<evidence type="ECO:0000259" key="9">
    <source>
        <dbReference type="Pfam" id="PF00149"/>
    </source>
</evidence>
<evidence type="ECO:0000256" key="6">
    <source>
        <dbReference type="ARBA" id="ARBA00032248"/>
    </source>
</evidence>
<protein>
    <recommendedName>
        <fullName evidence="3">bis(5'-nucleosyl)-tetraphosphatase (symmetrical)</fullName>
        <ecNumber evidence="3">3.6.1.41</ecNumber>
    </recommendedName>
    <alternativeName>
        <fullName evidence="6">Ap4A hydrolase</fullName>
    </alternativeName>
    <alternativeName>
        <fullName evidence="5">Diadenosine 5',5'''-P1,P4-tetraphosphate pyrophosphohydrolase</fullName>
    </alternativeName>
    <alternativeName>
        <fullName evidence="7">Diadenosine tetraphosphatase</fullName>
    </alternativeName>
</protein>
<comment type="similarity">
    <text evidence="2">Belongs to the Ap4A hydrolase family.</text>
</comment>
<dbReference type="Proteomes" id="UP000288361">
    <property type="component" value="Unassembled WGS sequence"/>
</dbReference>
<dbReference type="RefSeq" id="WP_126752343.1">
    <property type="nucleotide sequence ID" value="NZ_JBHUMT010000015.1"/>
</dbReference>
<name>A0A432YRF9_9GAMM</name>
<evidence type="ECO:0000256" key="1">
    <source>
        <dbReference type="ARBA" id="ARBA00003413"/>
    </source>
</evidence>
<dbReference type="PANTHER" id="PTHR40942:SF4">
    <property type="entry name" value="CYTOCHROME C5"/>
    <property type="match status" value="1"/>
</dbReference>
<proteinExistence type="inferred from homology"/>
<comment type="caution">
    <text evidence="10">The sequence shown here is derived from an EMBL/GenBank/DDBJ whole genome shotgun (WGS) entry which is preliminary data.</text>
</comment>
<dbReference type="NCBIfam" id="NF001204">
    <property type="entry name" value="PRK00166.1"/>
    <property type="match status" value="1"/>
</dbReference>
<dbReference type="InterPro" id="IPR004843">
    <property type="entry name" value="Calcineurin-like_PHP"/>
</dbReference>
<reference evidence="10 11" key="1">
    <citation type="journal article" date="2011" name="Front. Microbiol.">
        <title>Genomic signatures of strain selection and enhancement in Bacillus atrophaeus var. globigii, a historical biowarfare simulant.</title>
        <authorList>
            <person name="Gibbons H.S."/>
            <person name="Broomall S.M."/>
            <person name="McNew L.A."/>
            <person name="Daligault H."/>
            <person name="Chapman C."/>
            <person name="Bruce D."/>
            <person name="Karavis M."/>
            <person name="Krepps M."/>
            <person name="McGregor P.A."/>
            <person name="Hong C."/>
            <person name="Park K.H."/>
            <person name="Akmal A."/>
            <person name="Feldman A."/>
            <person name="Lin J.S."/>
            <person name="Chang W.E."/>
            <person name="Higgs B.W."/>
            <person name="Demirev P."/>
            <person name="Lindquist J."/>
            <person name="Liem A."/>
            <person name="Fochler E."/>
            <person name="Read T.D."/>
            <person name="Tapia R."/>
            <person name="Johnson S."/>
            <person name="Bishop-Lilly K.A."/>
            <person name="Detter C."/>
            <person name="Han C."/>
            <person name="Sozhamannan S."/>
            <person name="Rosenzweig C.N."/>
            <person name="Skowronski E.W."/>
        </authorList>
    </citation>
    <scope>NUCLEOTIDE SEQUENCE [LARGE SCALE GENOMIC DNA]</scope>
    <source>
        <strain evidence="10 11">TPS4-2</strain>
    </source>
</reference>